<dbReference type="Proteomes" id="UP000214746">
    <property type="component" value="Unassembled WGS sequence"/>
</dbReference>
<dbReference type="InterPro" id="IPR007730">
    <property type="entry name" value="SPOR-like_dom"/>
</dbReference>
<comment type="caution">
    <text evidence="2">The sequence shown here is derived from an EMBL/GenBank/DDBJ whole genome shotgun (WGS) entry which is preliminary data.</text>
</comment>
<dbReference type="Pfam" id="PF05036">
    <property type="entry name" value="SPOR"/>
    <property type="match status" value="1"/>
</dbReference>
<dbReference type="GO" id="GO:0030288">
    <property type="term" value="C:outer membrane-bounded periplasmic space"/>
    <property type="evidence" value="ECO:0007669"/>
    <property type="project" value="TreeGrafter"/>
</dbReference>
<sequence length="611" mass="65267">MWEHTDAGRVKDLAQKLKAAKLDIVLTQRTKQGGVSYEVSAGPYAAKQAAAAALSELSALPAVADVAKDYRSSVTGPLHWRAGAYASVEEAAAQAAIIERAGFEADVAAFEAAGAPEYGVLVASAADQAELDAVKQQLTAAIPGLALQPVPREQSYALFLTELVQAQEGAPSNGGDDTRQRLMLGGTNAKLQMSPASSGTIKVLERYERSYRGTLELSQLNGEMALINELPLEEYLVSVVSAELNENWPLEALKAQAVAARTYALKQGLKYQIAHVTDTTLDQVYKGVELEFPSAVTAVTATQGEVLADQAGLITPLFYSNAGGMTAESTEVWGNRVSYFKSAESPDEGAQQGKAVWYRIVLPNGSTGYIHSTYAKDTGDKNNAGFSVYEATDTGVAVRSAPYVDNAANPALFKVNIGDRFVVFDQAVESNAYSWLRGPYEGDQLKDKINAVLEQPITGSLERLEVSAKGVSGRVTEVQANGQVLKPASPDALRTVFNSLPSTRFEIEETGSYTVLGADGVVRSQTPASPRISIVDGSGQAKDAAGEQLFIMDGNSKVKMKDGTTRFIFKGSGFGHGLGMSQWGARGLAERGYDYKKILETYYHGVSIIKE</sequence>
<accession>A0A2W1N6V0</accession>
<name>A0A2W1N6V0_PAEXE</name>
<feature type="domain" description="SPOR" evidence="1">
    <location>
        <begin position="72"/>
        <end position="154"/>
    </location>
</feature>
<dbReference type="NCBIfam" id="TIGR02669">
    <property type="entry name" value="SpoIID_LytB"/>
    <property type="match status" value="1"/>
</dbReference>
<evidence type="ECO:0000259" key="1">
    <source>
        <dbReference type="PROSITE" id="PS51724"/>
    </source>
</evidence>
<gene>
    <name evidence="2" type="ORF">CBW46_018075</name>
</gene>
<proteinExistence type="predicted"/>
<dbReference type="AlphaFoldDB" id="A0A2W1N6V0"/>
<feature type="domain" description="SPOR" evidence="1">
    <location>
        <begin position="1"/>
        <end position="71"/>
    </location>
</feature>
<dbReference type="GO" id="GO:0042834">
    <property type="term" value="F:peptidoglycan binding"/>
    <property type="evidence" value="ECO:0007669"/>
    <property type="project" value="InterPro"/>
</dbReference>
<dbReference type="PROSITE" id="PS51724">
    <property type="entry name" value="SPOR"/>
    <property type="match status" value="2"/>
</dbReference>
<dbReference type="InterPro" id="IPR013486">
    <property type="entry name" value="SpoIID/LytB"/>
</dbReference>
<dbReference type="PANTHER" id="PTHR30032">
    <property type="entry name" value="N-ACETYLMURAMOYL-L-ALANINE AMIDASE-RELATED"/>
    <property type="match status" value="1"/>
</dbReference>
<protein>
    <submittedName>
        <fullName evidence="2">Stage II sporulation protein SpoIID</fullName>
    </submittedName>
</protein>
<evidence type="ECO:0000313" key="2">
    <source>
        <dbReference type="EMBL" id="PZE19524.1"/>
    </source>
</evidence>
<organism evidence="2 3">
    <name type="scientific">Paenibacillus xerothermodurans</name>
    <dbReference type="NCBI Taxonomy" id="1977292"/>
    <lineage>
        <taxon>Bacteria</taxon>
        <taxon>Bacillati</taxon>
        <taxon>Bacillota</taxon>
        <taxon>Bacilli</taxon>
        <taxon>Bacillales</taxon>
        <taxon>Paenibacillaceae</taxon>
        <taxon>Paenibacillus</taxon>
    </lineage>
</organism>
<dbReference type="PANTHER" id="PTHR30032:SF4">
    <property type="entry name" value="AMIDASE ENHANCER"/>
    <property type="match status" value="1"/>
</dbReference>
<dbReference type="EMBL" id="NHRJ02000016">
    <property type="protein sequence ID" value="PZE19524.1"/>
    <property type="molecule type" value="Genomic_DNA"/>
</dbReference>
<reference evidence="2" key="1">
    <citation type="submission" date="2018-06" db="EMBL/GenBank/DDBJ databases">
        <title>Paenibacillus xerothermodurans sp. nov. an extremely dry heat resistant spore forming bacterium isolated from the soil of Cape Canaveral, Florida.</title>
        <authorList>
            <person name="Seuylemezian A."/>
            <person name="Kaur N."/>
            <person name="Patil P."/>
            <person name="Patil P."/>
            <person name="Mayilraj S."/>
            <person name="Vaishampayan P."/>
        </authorList>
    </citation>
    <scope>NUCLEOTIDE SEQUENCE [LARGE SCALE GENOMIC DNA]</scope>
    <source>
        <strain evidence="2">ATCC 27380</strain>
    </source>
</reference>
<evidence type="ECO:0000313" key="3">
    <source>
        <dbReference type="Proteomes" id="UP000214746"/>
    </source>
</evidence>
<keyword evidence="3" id="KW-1185">Reference proteome</keyword>
<dbReference type="Pfam" id="PF08486">
    <property type="entry name" value="SpoIID"/>
    <property type="match status" value="1"/>
</dbReference>
<dbReference type="InterPro" id="IPR013693">
    <property type="entry name" value="SpoIID/LytB_N"/>
</dbReference>
<dbReference type="GO" id="GO:0030435">
    <property type="term" value="P:sporulation resulting in formation of a cellular spore"/>
    <property type="evidence" value="ECO:0007669"/>
    <property type="project" value="InterPro"/>
</dbReference>
<dbReference type="InterPro" id="IPR051922">
    <property type="entry name" value="Bact_Sporulation_Assoc"/>
</dbReference>